<keyword evidence="2" id="KW-1185">Reference proteome</keyword>
<evidence type="ECO:0000313" key="1">
    <source>
        <dbReference type="EMBL" id="MDK2122734.1"/>
    </source>
</evidence>
<name>A0ABT7DRP3_9NEIS</name>
<gene>
    <name evidence="1" type="ORF">PZA18_01585</name>
</gene>
<comment type="caution">
    <text evidence="1">The sequence shown here is derived from an EMBL/GenBank/DDBJ whole genome shotgun (WGS) entry which is preliminary data.</text>
</comment>
<dbReference type="Proteomes" id="UP001172778">
    <property type="component" value="Unassembled WGS sequence"/>
</dbReference>
<sequence length="160" mass="17830">MKFHRYHLNPHCTPRDWQAIKLQQAASHGDSIEGQQALVDARRFDLAASEIEKLLGWKQSALKLASLLLPADNQHEWSAQQWFEALFAATVHAQSANDEAHDPLRSEFEKLAASQQLDTTRSRLTPGHYANDATQAAWHIFCQINPTPAPTNLSPALATA</sequence>
<protein>
    <submittedName>
        <fullName evidence="1">Uncharacterized protein</fullName>
    </submittedName>
</protein>
<proteinExistence type="predicted"/>
<reference evidence="1" key="1">
    <citation type="submission" date="2023-03" db="EMBL/GenBank/DDBJ databases">
        <title>Chitinimonas shenzhenensis gen. nov., sp. nov., a novel member of family Burkholderiaceae isolated from activated sludge collected in Shen Zhen, China.</title>
        <authorList>
            <person name="Wang X."/>
        </authorList>
    </citation>
    <scope>NUCLEOTIDE SEQUENCE</scope>
    <source>
        <strain evidence="1">DQS-5</strain>
    </source>
</reference>
<organism evidence="1 2">
    <name type="scientific">Parachitinimonas caeni</name>
    <dbReference type="NCBI Taxonomy" id="3031301"/>
    <lineage>
        <taxon>Bacteria</taxon>
        <taxon>Pseudomonadati</taxon>
        <taxon>Pseudomonadota</taxon>
        <taxon>Betaproteobacteria</taxon>
        <taxon>Neisseriales</taxon>
        <taxon>Chitinibacteraceae</taxon>
        <taxon>Parachitinimonas</taxon>
    </lineage>
</organism>
<evidence type="ECO:0000313" key="2">
    <source>
        <dbReference type="Proteomes" id="UP001172778"/>
    </source>
</evidence>
<accession>A0ABT7DRP3</accession>
<dbReference type="RefSeq" id="WP_284099012.1">
    <property type="nucleotide sequence ID" value="NZ_JARRAF010000001.1"/>
</dbReference>
<dbReference type="EMBL" id="JARRAF010000001">
    <property type="protein sequence ID" value="MDK2122734.1"/>
    <property type="molecule type" value="Genomic_DNA"/>
</dbReference>